<dbReference type="EMBL" id="JAOB01000042">
    <property type="protein sequence ID" value="EUA42760.1"/>
    <property type="molecule type" value="Genomic_DNA"/>
</dbReference>
<sequence>MVALIFYLVWGRRHSALNDRVNGGIGTVLPVEDVAAPNS</sequence>
<evidence type="ECO:0000313" key="1">
    <source>
        <dbReference type="EMBL" id="EUA42760.1"/>
    </source>
</evidence>
<dbReference type="PATRIC" id="fig|1299334.3.peg.4770"/>
<gene>
    <name evidence="1" type="ORF">I553_6620</name>
</gene>
<dbReference type="AlphaFoldDB" id="X8BI73"/>
<protein>
    <submittedName>
        <fullName evidence="1">Uncharacterized protein</fullName>
    </submittedName>
</protein>
<accession>X8BI73</accession>
<comment type="caution">
    <text evidence="1">The sequence shown here is derived from an EMBL/GenBank/DDBJ whole genome shotgun (WGS) entry which is preliminary data.</text>
</comment>
<reference evidence="1" key="1">
    <citation type="submission" date="2014-01" db="EMBL/GenBank/DDBJ databases">
        <authorList>
            <person name="Brown-Elliot B."/>
            <person name="Wallace R."/>
            <person name="Lenaerts A."/>
            <person name="Ordway D."/>
            <person name="DeGroote M.A."/>
            <person name="Parker T."/>
            <person name="Sizemore C."/>
            <person name="Tallon L.J."/>
            <person name="Sadzewicz L.K."/>
            <person name="Sengamalay N."/>
            <person name="Fraser C.M."/>
            <person name="Hine E."/>
            <person name="Shefchek K.A."/>
            <person name="Das S.P."/>
            <person name="Tettelin H."/>
        </authorList>
    </citation>
    <scope>NUCLEOTIDE SEQUENCE [LARGE SCALE GENOMIC DNA]</scope>
    <source>
        <strain evidence="1">4042</strain>
    </source>
</reference>
<organism evidence="1">
    <name type="scientific">Mycobacterium xenopi 4042</name>
    <dbReference type="NCBI Taxonomy" id="1299334"/>
    <lineage>
        <taxon>Bacteria</taxon>
        <taxon>Bacillati</taxon>
        <taxon>Actinomycetota</taxon>
        <taxon>Actinomycetes</taxon>
        <taxon>Mycobacteriales</taxon>
        <taxon>Mycobacteriaceae</taxon>
        <taxon>Mycobacterium</taxon>
    </lineage>
</organism>
<name>X8BI73_MYCXE</name>
<proteinExistence type="predicted"/>